<accession>A0A9D4SWI3</accession>
<gene>
    <name evidence="2" type="ORF">HPB52_011054</name>
</gene>
<dbReference type="Gene3D" id="3.30.70.330">
    <property type="match status" value="1"/>
</dbReference>
<feature type="region of interest" description="Disordered" evidence="1">
    <location>
        <begin position="212"/>
        <end position="240"/>
    </location>
</feature>
<evidence type="ECO:0000256" key="1">
    <source>
        <dbReference type="SAM" id="MobiDB-lite"/>
    </source>
</evidence>
<dbReference type="InterPro" id="IPR035979">
    <property type="entry name" value="RBD_domain_sf"/>
</dbReference>
<evidence type="ECO:0000313" key="3">
    <source>
        <dbReference type="Proteomes" id="UP000821837"/>
    </source>
</evidence>
<proteinExistence type="predicted"/>
<sequence>MTSHISDVRPRPHHARRDVCGSRPAYRQGRKATAVKVFTINQESCYLLISNVSAVGAGEDLKDACLEYGDIDDFHAVDGYDTEEFTETYLVKFARVQSARIAKKKLDERSFFGTVLHVCYAPEFETLDETRHKIIDRCKYVAFKTGQHFRPITSRGRKRRSESVGFPPEKRASAPTSYIWAGQEYSWTQSSTVPVSSSPLCVNPLYNDQPLSFNDAPRQNATSSERSSAPKNEPSCSSSQLVTDAYERTISLIRDKVKGVAVPNTDADDFIKANVSNKLTVIAEQVQFLQKQAHRILEEAQLNTRLHHAACNFKKVPGSVYYLYKRPNGQEYFSMIKPEEWGPQCPHEFLGGYRLESDLTWTPTEAIEKKNRQLDAISRIAQFSCWKQEPMAIADAFVQK</sequence>
<dbReference type="InterPro" id="IPR012677">
    <property type="entry name" value="Nucleotide-bd_a/b_plait_sf"/>
</dbReference>
<dbReference type="PANTHER" id="PTHR14553">
    <property type="entry name" value="UNCHARACTERIZED PROTEIN C1ORF50"/>
    <property type="match status" value="1"/>
</dbReference>
<dbReference type="PANTHER" id="PTHR14553:SF1">
    <property type="entry name" value="SIMILAR TO CHROMOSOME 1 OPEN READING FRAME 50"/>
    <property type="match status" value="1"/>
</dbReference>
<dbReference type="Proteomes" id="UP000821837">
    <property type="component" value="Unassembled WGS sequence"/>
</dbReference>
<name>A0A9D4SWI3_RHISA</name>
<dbReference type="VEuPathDB" id="VectorBase:RSAN_044026"/>
<organism evidence="2 3">
    <name type="scientific">Rhipicephalus sanguineus</name>
    <name type="common">Brown dog tick</name>
    <name type="synonym">Ixodes sanguineus</name>
    <dbReference type="NCBI Taxonomy" id="34632"/>
    <lineage>
        <taxon>Eukaryota</taxon>
        <taxon>Metazoa</taxon>
        <taxon>Ecdysozoa</taxon>
        <taxon>Arthropoda</taxon>
        <taxon>Chelicerata</taxon>
        <taxon>Arachnida</taxon>
        <taxon>Acari</taxon>
        <taxon>Parasitiformes</taxon>
        <taxon>Ixodida</taxon>
        <taxon>Ixodoidea</taxon>
        <taxon>Ixodidae</taxon>
        <taxon>Rhipicephalinae</taxon>
        <taxon>Rhipicephalus</taxon>
        <taxon>Rhipicephalus</taxon>
    </lineage>
</organism>
<reference evidence="2" key="1">
    <citation type="journal article" date="2020" name="Cell">
        <title>Large-Scale Comparative Analyses of Tick Genomes Elucidate Their Genetic Diversity and Vector Capacities.</title>
        <authorList>
            <consortium name="Tick Genome and Microbiome Consortium (TIGMIC)"/>
            <person name="Jia N."/>
            <person name="Wang J."/>
            <person name="Shi W."/>
            <person name="Du L."/>
            <person name="Sun Y."/>
            <person name="Zhan W."/>
            <person name="Jiang J.F."/>
            <person name="Wang Q."/>
            <person name="Zhang B."/>
            <person name="Ji P."/>
            <person name="Bell-Sakyi L."/>
            <person name="Cui X.M."/>
            <person name="Yuan T.T."/>
            <person name="Jiang B.G."/>
            <person name="Yang W.F."/>
            <person name="Lam T.T."/>
            <person name="Chang Q.C."/>
            <person name="Ding S.J."/>
            <person name="Wang X.J."/>
            <person name="Zhu J.G."/>
            <person name="Ruan X.D."/>
            <person name="Zhao L."/>
            <person name="Wei J.T."/>
            <person name="Ye R.Z."/>
            <person name="Que T.C."/>
            <person name="Du C.H."/>
            <person name="Zhou Y.H."/>
            <person name="Cheng J.X."/>
            <person name="Dai P.F."/>
            <person name="Guo W.B."/>
            <person name="Han X.H."/>
            <person name="Huang E.J."/>
            <person name="Li L.F."/>
            <person name="Wei W."/>
            <person name="Gao Y.C."/>
            <person name="Liu J.Z."/>
            <person name="Shao H.Z."/>
            <person name="Wang X."/>
            <person name="Wang C.C."/>
            <person name="Yang T.C."/>
            <person name="Huo Q.B."/>
            <person name="Li W."/>
            <person name="Chen H.Y."/>
            <person name="Chen S.E."/>
            <person name="Zhou L.G."/>
            <person name="Ni X.B."/>
            <person name="Tian J.H."/>
            <person name="Sheng Y."/>
            <person name="Liu T."/>
            <person name="Pan Y.S."/>
            <person name="Xia L.Y."/>
            <person name="Li J."/>
            <person name="Zhao F."/>
            <person name="Cao W.C."/>
        </authorList>
    </citation>
    <scope>NUCLEOTIDE SEQUENCE</scope>
    <source>
        <strain evidence="2">Rsan-2018</strain>
    </source>
</reference>
<protein>
    <recommendedName>
        <fullName evidence="4">RNA-binding protein 48</fullName>
    </recommendedName>
</protein>
<dbReference type="InterPro" id="IPR034264">
    <property type="entry name" value="RBM48_RRM"/>
</dbReference>
<dbReference type="Pfam" id="PF10504">
    <property type="entry name" value="DUF2452"/>
    <property type="match status" value="1"/>
</dbReference>
<dbReference type="EMBL" id="JABSTV010001250">
    <property type="protein sequence ID" value="KAH7956617.1"/>
    <property type="molecule type" value="Genomic_DNA"/>
</dbReference>
<dbReference type="VEuPathDB" id="VectorBase:RSAN_058049"/>
<feature type="region of interest" description="Disordered" evidence="1">
    <location>
        <begin position="152"/>
        <end position="172"/>
    </location>
</feature>
<dbReference type="CDD" id="cd12442">
    <property type="entry name" value="RRM_RBM48"/>
    <property type="match status" value="1"/>
</dbReference>
<keyword evidence="3" id="KW-1185">Reference proteome</keyword>
<reference evidence="2" key="2">
    <citation type="submission" date="2021-09" db="EMBL/GenBank/DDBJ databases">
        <authorList>
            <person name="Jia N."/>
            <person name="Wang J."/>
            <person name="Shi W."/>
            <person name="Du L."/>
            <person name="Sun Y."/>
            <person name="Zhan W."/>
            <person name="Jiang J."/>
            <person name="Wang Q."/>
            <person name="Zhang B."/>
            <person name="Ji P."/>
            <person name="Sakyi L.B."/>
            <person name="Cui X."/>
            <person name="Yuan T."/>
            <person name="Jiang B."/>
            <person name="Yang W."/>
            <person name="Lam T.T.-Y."/>
            <person name="Chang Q."/>
            <person name="Ding S."/>
            <person name="Wang X."/>
            <person name="Zhu J."/>
            <person name="Ruan X."/>
            <person name="Zhao L."/>
            <person name="Wei J."/>
            <person name="Que T."/>
            <person name="Du C."/>
            <person name="Cheng J."/>
            <person name="Dai P."/>
            <person name="Han X."/>
            <person name="Huang E."/>
            <person name="Gao Y."/>
            <person name="Liu J."/>
            <person name="Shao H."/>
            <person name="Ye R."/>
            <person name="Li L."/>
            <person name="Wei W."/>
            <person name="Wang X."/>
            <person name="Wang C."/>
            <person name="Huo Q."/>
            <person name="Li W."/>
            <person name="Guo W."/>
            <person name="Chen H."/>
            <person name="Chen S."/>
            <person name="Zhou L."/>
            <person name="Zhou L."/>
            <person name="Ni X."/>
            <person name="Tian J."/>
            <person name="Zhou Y."/>
            <person name="Sheng Y."/>
            <person name="Liu T."/>
            <person name="Pan Y."/>
            <person name="Xia L."/>
            <person name="Li J."/>
            <person name="Zhao F."/>
            <person name="Cao W."/>
        </authorList>
    </citation>
    <scope>NUCLEOTIDE SEQUENCE</scope>
    <source>
        <strain evidence="2">Rsan-2018</strain>
        <tissue evidence="2">Larvae</tissue>
    </source>
</reference>
<dbReference type="GO" id="GO:0003676">
    <property type="term" value="F:nucleic acid binding"/>
    <property type="evidence" value="ECO:0007669"/>
    <property type="project" value="InterPro"/>
</dbReference>
<dbReference type="InterPro" id="IPR019534">
    <property type="entry name" value="DUF2452"/>
</dbReference>
<evidence type="ECO:0000313" key="2">
    <source>
        <dbReference type="EMBL" id="KAH7956617.1"/>
    </source>
</evidence>
<evidence type="ECO:0008006" key="4">
    <source>
        <dbReference type="Google" id="ProtNLM"/>
    </source>
</evidence>
<dbReference type="AlphaFoldDB" id="A0A9D4SWI3"/>
<dbReference type="SUPFAM" id="SSF54928">
    <property type="entry name" value="RNA-binding domain, RBD"/>
    <property type="match status" value="1"/>
</dbReference>
<comment type="caution">
    <text evidence="2">The sequence shown here is derived from an EMBL/GenBank/DDBJ whole genome shotgun (WGS) entry which is preliminary data.</text>
</comment>